<evidence type="ECO:0000256" key="6">
    <source>
        <dbReference type="HAMAP-Rule" id="MF_00269"/>
    </source>
</evidence>
<evidence type="ECO:0000313" key="8">
    <source>
        <dbReference type="EMBL" id="MFC4220098.1"/>
    </source>
</evidence>
<feature type="domain" description="Thioredoxin" evidence="7">
    <location>
        <begin position="18"/>
        <end position="167"/>
    </location>
</feature>
<comment type="subunit">
    <text evidence="6">Homodimer.</text>
</comment>
<dbReference type="PROSITE" id="PS01265">
    <property type="entry name" value="TPX"/>
    <property type="match status" value="1"/>
</dbReference>
<dbReference type="Pfam" id="PF08534">
    <property type="entry name" value="Redoxin"/>
    <property type="match status" value="1"/>
</dbReference>
<dbReference type="PANTHER" id="PTHR43110">
    <property type="entry name" value="THIOL PEROXIDASE"/>
    <property type="match status" value="1"/>
</dbReference>
<dbReference type="InterPro" id="IPR013740">
    <property type="entry name" value="Redoxin"/>
</dbReference>
<dbReference type="EC" id="1.11.1.24" evidence="6"/>
<dbReference type="Proteomes" id="UP001595841">
    <property type="component" value="Unassembled WGS sequence"/>
</dbReference>
<comment type="miscellaneous">
    <text evidence="6">The active site is a conserved redox-active cysteine residue, the peroxidatic cysteine (C(P)), which makes the nucleophilic attack on the peroxide substrate. The peroxide oxidizes the C(P)-SH to cysteine sulfenic acid (C(P)-SOH), which then reacts with another cysteine residue, the resolving cysteine (C(R)), to form a disulfide bridge. The disulfide is subsequently reduced by an appropriate electron donor to complete the catalytic cycle. In this atypical 2-Cys peroxiredoxin, C(R) is present in the same subunit to form an intramolecular disulfide. The disulfide is subsequently reduced by thioredoxin.</text>
</comment>
<evidence type="ECO:0000256" key="3">
    <source>
        <dbReference type="ARBA" id="ARBA00023002"/>
    </source>
</evidence>
<comment type="catalytic activity">
    <reaction evidence="6">
        <text>a hydroperoxide + [thioredoxin]-dithiol = an alcohol + [thioredoxin]-disulfide + H2O</text>
        <dbReference type="Rhea" id="RHEA:62620"/>
        <dbReference type="Rhea" id="RHEA-COMP:10698"/>
        <dbReference type="Rhea" id="RHEA-COMP:10700"/>
        <dbReference type="ChEBI" id="CHEBI:15377"/>
        <dbReference type="ChEBI" id="CHEBI:29950"/>
        <dbReference type="ChEBI" id="CHEBI:30879"/>
        <dbReference type="ChEBI" id="CHEBI:35924"/>
        <dbReference type="ChEBI" id="CHEBI:50058"/>
        <dbReference type="EC" id="1.11.1.24"/>
    </reaction>
</comment>
<dbReference type="NCBIfam" id="NF001808">
    <property type="entry name" value="PRK00522.1"/>
    <property type="match status" value="1"/>
</dbReference>
<keyword evidence="4 6" id="KW-1015">Disulfide bond</keyword>
<comment type="function">
    <text evidence="6">Thiol-specific peroxidase that catalyzes the reduction of hydrogen peroxide and organic hydroperoxides to water and alcohols, respectively. Plays a role in cell protection against oxidative stress by detoxifying peroxides.</text>
</comment>
<reference evidence="9" key="1">
    <citation type="journal article" date="2019" name="Int. J. Syst. Evol. Microbiol.">
        <title>The Global Catalogue of Microorganisms (GCM) 10K type strain sequencing project: providing services to taxonomists for standard genome sequencing and annotation.</title>
        <authorList>
            <consortium name="The Broad Institute Genomics Platform"/>
            <consortium name="The Broad Institute Genome Sequencing Center for Infectious Disease"/>
            <person name="Wu L."/>
            <person name="Ma J."/>
        </authorList>
    </citation>
    <scope>NUCLEOTIDE SEQUENCE [LARGE SCALE GENOMIC DNA]</scope>
    <source>
        <strain evidence="9">CGMCC 1.15774</strain>
    </source>
</reference>
<comment type="caution">
    <text evidence="8">The sequence shown here is derived from an EMBL/GenBank/DDBJ whole genome shotgun (WGS) entry which is preliminary data.</text>
</comment>
<evidence type="ECO:0000256" key="4">
    <source>
        <dbReference type="ARBA" id="ARBA00023157"/>
    </source>
</evidence>
<dbReference type="PANTHER" id="PTHR43110:SF1">
    <property type="entry name" value="THIOL PEROXIDASE"/>
    <property type="match status" value="1"/>
</dbReference>
<keyword evidence="1 6" id="KW-0575">Peroxidase</keyword>
<dbReference type="CDD" id="cd03014">
    <property type="entry name" value="PRX_Atyp2cys"/>
    <property type="match status" value="1"/>
</dbReference>
<dbReference type="InterPro" id="IPR013766">
    <property type="entry name" value="Thioredoxin_domain"/>
</dbReference>
<protein>
    <recommendedName>
        <fullName evidence="6">Thiol peroxidase</fullName>
        <shortName evidence="6">Tpx</shortName>
        <ecNumber evidence="6">1.11.1.24</ecNumber>
    </recommendedName>
    <alternativeName>
        <fullName evidence="6">Peroxiredoxin tpx</fullName>
        <shortName evidence="6">Prx</shortName>
    </alternativeName>
    <alternativeName>
        <fullName evidence="6">Thioredoxin peroxidase</fullName>
    </alternativeName>
    <alternativeName>
        <fullName evidence="6">Thioredoxin-dependent peroxiredoxin</fullName>
    </alternativeName>
</protein>
<dbReference type="InterPro" id="IPR018219">
    <property type="entry name" value="Tpx_CS"/>
</dbReference>
<keyword evidence="5 6" id="KW-0676">Redox-active center</keyword>
<feature type="active site" description="Cysteine sulfenic acid (-SOH) intermediate" evidence="6">
    <location>
        <position position="60"/>
    </location>
</feature>
<dbReference type="HAMAP" id="MF_00269">
    <property type="entry name" value="Tpx"/>
    <property type="match status" value="1"/>
</dbReference>
<dbReference type="EMBL" id="JBHSCL010000004">
    <property type="protein sequence ID" value="MFC4220098.1"/>
    <property type="molecule type" value="Genomic_DNA"/>
</dbReference>
<name>A0ABV8PJ91_9FLAO</name>
<evidence type="ECO:0000313" key="9">
    <source>
        <dbReference type="Proteomes" id="UP001595841"/>
    </source>
</evidence>
<keyword evidence="2 6" id="KW-0049">Antioxidant</keyword>
<dbReference type="InterPro" id="IPR036249">
    <property type="entry name" value="Thioredoxin-like_sf"/>
</dbReference>
<keyword evidence="9" id="KW-1185">Reference proteome</keyword>
<dbReference type="SUPFAM" id="SSF52833">
    <property type="entry name" value="Thioredoxin-like"/>
    <property type="match status" value="1"/>
</dbReference>
<dbReference type="Gene3D" id="3.40.30.10">
    <property type="entry name" value="Glutaredoxin"/>
    <property type="match status" value="1"/>
</dbReference>
<dbReference type="RefSeq" id="WP_379763428.1">
    <property type="nucleotide sequence ID" value="NZ_JBHSCL010000004.1"/>
</dbReference>
<dbReference type="InterPro" id="IPR050455">
    <property type="entry name" value="Tpx_Peroxidase_subfamily"/>
</dbReference>
<dbReference type="GO" id="GO:0004601">
    <property type="term" value="F:peroxidase activity"/>
    <property type="evidence" value="ECO:0007669"/>
    <property type="project" value="UniProtKB-KW"/>
</dbReference>
<evidence type="ECO:0000256" key="1">
    <source>
        <dbReference type="ARBA" id="ARBA00022559"/>
    </source>
</evidence>
<dbReference type="PROSITE" id="PS51352">
    <property type="entry name" value="THIOREDOXIN_2"/>
    <property type="match status" value="1"/>
</dbReference>
<feature type="disulfide bond" description="Redox-active" evidence="6">
    <location>
        <begin position="60"/>
        <end position="94"/>
    </location>
</feature>
<proteinExistence type="inferred from homology"/>
<dbReference type="InterPro" id="IPR002065">
    <property type="entry name" value="TPX"/>
</dbReference>
<organism evidence="8 9">
    <name type="scientific">Flagellimonas marina</name>
    <dbReference type="NCBI Taxonomy" id="1775168"/>
    <lineage>
        <taxon>Bacteria</taxon>
        <taxon>Pseudomonadati</taxon>
        <taxon>Bacteroidota</taxon>
        <taxon>Flavobacteriia</taxon>
        <taxon>Flavobacteriales</taxon>
        <taxon>Flavobacteriaceae</taxon>
        <taxon>Flagellimonas</taxon>
    </lineage>
</organism>
<keyword evidence="3 6" id="KW-0560">Oxidoreductase</keyword>
<comment type="similarity">
    <text evidence="6">Belongs to the peroxiredoxin family. Tpx subfamily.</text>
</comment>
<accession>A0ABV8PJ91</accession>
<evidence type="ECO:0000256" key="5">
    <source>
        <dbReference type="ARBA" id="ARBA00023284"/>
    </source>
</evidence>
<sequence>MATVTLKGNEIHTLGNLPESGSQAPNFILVKTDLSSTSLSDYKGKKVVLNIFPSIDTGTCAQSVRQFNQEAAELENTTILCISKDLPFAQARFCGAEGIDKVETLSDFRDGNFGKAYKVEFTDGPLQGLLSRSVVVLNESGEVVYSEQVPETVDEPNYKAALEALMDA</sequence>
<evidence type="ECO:0000256" key="2">
    <source>
        <dbReference type="ARBA" id="ARBA00022862"/>
    </source>
</evidence>
<evidence type="ECO:0000259" key="7">
    <source>
        <dbReference type="PROSITE" id="PS51352"/>
    </source>
</evidence>
<gene>
    <name evidence="6 8" type="primary">tpx</name>
    <name evidence="8" type="ORF">ACFOWS_08140</name>
</gene>